<name>M0DYG9_9EURY</name>
<dbReference type="PATRIC" id="fig|1227465.4.peg.2854"/>
<proteinExistence type="predicted"/>
<sequence>MSGDAHPFSAVECLTVGMTTTERSDGIAVTDEDWIRGGSDVTAYVSPWYVTTIKYRDFDDQQGELSPEVVRETVDALHRYTPHPTET</sequence>
<comment type="caution">
    <text evidence="1">The sequence shown here is derived from an EMBL/GenBank/DDBJ whole genome shotgun (WGS) entry which is preliminary data.</text>
</comment>
<keyword evidence="2" id="KW-1185">Reference proteome</keyword>
<dbReference type="AlphaFoldDB" id="M0DYG9"/>
<reference evidence="1 2" key="1">
    <citation type="journal article" date="2014" name="PLoS Genet.">
        <title>Phylogenetically driven sequencing of extremely halophilic archaea reveals strategies for static and dynamic osmo-response.</title>
        <authorList>
            <person name="Becker E.A."/>
            <person name="Seitzer P.M."/>
            <person name="Tritt A."/>
            <person name="Larsen D."/>
            <person name="Krusor M."/>
            <person name="Yao A.I."/>
            <person name="Wu D."/>
            <person name="Madern D."/>
            <person name="Eisen J.A."/>
            <person name="Darling A.E."/>
            <person name="Facciotti M.T."/>
        </authorList>
    </citation>
    <scope>NUCLEOTIDE SEQUENCE [LARGE SCALE GENOMIC DNA]</scope>
    <source>
        <strain evidence="1 2">DSM 19288</strain>
    </source>
</reference>
<dbReference type="Proteomes" id="UP000011586">
    <property type="component" value="Unassembled WGS sequence"/>
</dbReference>
<dbReference type="EMBL" id="AOJK01000069">
    <property type="protein sequence ID" value="ELZ40580.1"/>
    <property type="molecule type" value="Genomic_DNA"/>
</dbReference>
<gene>
    <name evidence="1" type="ORF">C463_14760</name>
</gene>
<evidence type="ECO:0000313" key="1">
    <source>
        <dbReference type="EMBL" id="ELZ40580.1"/>
    </source>
</evidence>
<accession>M0DYG9</accession>
<organism evidence="1 2">
    <name type="scientific">Halorubrum californiense DSM 19288</name>
    <dbReference type="NCBI Taxonomy" id="1227465"/>
    <lineage>
        <taxon>Archaea</taxon>
        <taxon>Methanobacteriati</taxon>
        <taxon>Methanobacteriota</taxon>
        <taxon>Stenosarchaea group</taxon>
        <taxon>Halobacteria</taxon>
        <taxon>Halobacteriales</taxon>
        <taxon>Haloferacaceae</taxon>
        <taxon>Halorubrum</taxon>
    </lineage>
</organism>
<evidence type="ECO:0000313" key="2">
    <source>
        <dbReference type="Proteomes" id="UP000011586"/>
    </source>
</evidence>
<dbReference type="OrthoDB" id="315488at2157"/>
<dbReference type="RefSeq" id="WP_008445095.1">
    <property type="nucleotide sequence ID" value="NZ_AOJK01000069.1"/>
</dbReference>
<protein>
    <submittedName>
        <fullName evidence="1">Uncharacterized protein</fullName>
    </submittedName>
</protein>